<dbReference type="PANTHER" id="PTHR30146:SF109">
    <property type="entry name" value="HTH-TYPE TRANSCRIPTIONAL REGULATOR GALS"/>
    <property type="match status" value="1"/>
</dbReference>
<keyword evidence="2" id="KW-0238">DNA-binding</keyword>
<feature type="domain" description="HTH cro/C1-type" evidence="5">
    <location>
        <begin position="7"/>
        <end position="50"/>
    </location>
</feature>
<dbReference type="InterPro" id="IPR000843">
    <property type="entry name" value="HTH_LacI"/>
</dbReference>
<dbReference type="OrthoDB" id="8770688at2"/>
<dbReference type="RefSeq" id="WP_150669751.1">
    <property type="nucleotide sequence ID" value="NZ_CABPSB010000011.1"/>
</dbReference>
<proteinExistence type="predicted"/>
<dbReference type="PROSITE" id="PS00356">
    <property type="entry name" value="HTH_LACI_1"/>
    <property type="match status" value="1"/>
</dbReference>
<dbReference type="GO" id="GO:0000976">
    <property type="term" value="F:transcription cis-regulatory region binding"/>
    <property type="evidence" value="ECO:0007669"/>
    <property type="project" value="TreeGrafter"/>
</dbReference>
<dbReference type="InterPro" id="IPR010982">
    <property type="entry name" value="Lambda_DNA-bd_dom_sf"/>
</dbReference>
<dbReference type="PROSITE" id="PS50932">
    <property type="entry name" value="HTH_LACI_2"/>
    <property type="match status" value="1"/>
</dbReference>
<evidence type="ECO:0000313" key="7">
    <source>
        <dbReference type="Proteomes" id="UP000406256"/>
    </source>
</evidence>
<dbReference type="EMBL" id="CABPSB010000011">
    <property type="protein sequence ID" value="VVE21444.1"/>
    <property type="molecule type" value="Genomic_DNA"/>
</dbReference>
<dbReference type="Gene3D" id="3.40.50.2300">
    <property type="match status" value="2"/>
</dbReference>
<dbReference type="CDD" id="cd06267">
    <property type="entry name" value="PBP1_LacI_sugar_binding-like"/>
    <property type="match status" value="1"/>
</dbReference>
<dbReference type="InterPro" id="IPR046335">
    <property type="entry name" value="LacI/GalR-like_sensor"/>
</dbReference>
<evidence type="ECO:0000313" key="6">
    <source>
        <dbReference type="EMBL" id="VVE21444.1"/>
    </source>
</evidence>
<evidence type="ECO:0000256" key="2">
    <source>
        <dbReference type="ARBA" id="ARBA00023125"/>
    </source>
</evidence>
<dbReference type="PANTHER" id="PTHR30146">
    <property type="entry name" value="LACI-RELATED TRANSCRIPTIONAL REPRESSOR"/>
    <property type="match status" value="1"/>
</dbReference>
<dbReference type="InterPro" id="IPR028082">
    <property type="entry name" value="Peripla_BP_I"/>
</dbReference>
<evidence type="ECO:0000259" key="5">
    <source>
        <dbReference type="PROSITE" id="PS50943"/>
    </source>
</evidence>
<gene>
    <name evidence="6" type="ORF">PAN31108_03149</name>
</gene>
<keyword evidence="7" id="KW-1185">Reference proteome</keyword>
<evidence type="ECO:0000256" key="1">
    <source>
        <dbReference type="ARBA" id="ARBA00023015"/>
    </source>
</evidence>
<dbReference type="GO" id="GO:0003700">
    <property type="term" value="F:DNA-binding transcription factor activity"/>
    <property type="evidence" value="ECO:0007669"/>
    <property type="project" value="TreeGrafter"/>
</dbReference>
<name>A0A5E4WCP6_9BURK</name>
<organism evidence="6 7">
    <name type="scientific">Pandoraea anhela</name>
    <dbReference type="NCBI Taxonomy" id="2508295"/>
    <lineage>
        <taxon>Bacteria</taxon>
        <taxon>Pseudomonadati</taxon>
        <taxon>Pseudomonadota</taxon>
        <taxon>Betaproteobacteria</taxon>
        <taxon>Burkholderiales</taxon>
        <taxon>Burkholderiaceae</taxon>
        <taxon>Pandoraea</taxon>
    </lineage>
</organism>
<dbReference type="PROSITE" id="PS50943">
    <property type="entry name" value="HTH_CROC1"/>
    <property type="match status" value="1"/>
</dbReference>
<dbReference type="AlphaFoldDB" id="A0A5E4WCP6"/>
<dbReference type="CDD" id="cd01392">
    <property type="entry name" value="HTH_LacI"/>
    <property type="match status" value="1"/>
</dbReference>
<reference evidence="6 7" key="1">
    <citation type="submission" date="2019-08" db="EMBL/GenBank/DDBJ databases">
        <authorList>
            <person name="Peeters C."/>
        </authorList>
    </citation>
    <scope>NUCLEOTIDE SEQUENCE [LARGE SCALE GENOMIC DNA]</scope>
    <source>
        <strain evidence="6 7">LMG 31108</strain>
    </source>
</reference>
<accession>A0A5E4WCP6</accession>
<keyword evidence="1" id="KW-0805">Transcription regulation</keyword>
<dbReference type="SUPFAM" id="SSF47413">
    <property type="entry name" value="lambda repressor-like DNA-binding domains"/>
    <property type="match status" value="1"/>
</dbReference>
<sequence>MKKSSVTIRDVATAAGVSTATVSKYINGTQRFSPPVEAKLREAIERLGYQANPLARYMITGQTRSIGVAILDIRNPHFTNIVKGANRVALKHDYTLLFVDTDESQDRERQILEALSRRVDGMIVSSRMPEESIQWMLGLGKPVVFFGRLQHTQMPSVGTDGYRAGYMLAEHLVRLGHKRVAYLGFAGSRWNDERIRGARESLATHALSLDVFEALAPSASAGERACSTLMLGPNRPDAVICYNDLIAMGFMKEAQALGFKLPQDVSVTGMDNVPFGEYTSPALTTVDMQSDRMGELAMLKMLDALSGNVSNEFSMLEPQLVLRDSTIRRP</sequence>
<keyword evidence="3" id="KW-0804">Transcription</keyword>
<dbReference type="SMART" id="SM00354">
    <property type="entry name" value="HTH_LACI"/>
    <property type="match status" value="1"/>
</dbReference>
<feature type="domain" description="HTH lacI-type" evidence="4">
    <location>
        <begin position="6"/>
        <end position="60"/>
    </location>
</feature>
<dbReference type="InterPro" id="IPR001387">
    <property type="entry name" value="Cro/C1-type_HTH"/>
</dbReference>
<dbReference type="Pfam" id="PF13377">
    <property type="entry name" value="Peripla_BP_3"/>
    <property type="match status" value="1"/>
</dbReference>
<evidence type="ECO:0000256" key="3">
    <source>
        <dbReference type="ARBA" id="ARBA00023163"/>
    </source>
</evidence>
<protein>
    <submittedName>
        <fullName evidence="6">LacI family transcriptional regulator</fullName>
    </submittedName>
</protein>
<dbReference type="Pfam" id="PF00356">
    <property type="entry name" value="LacI"/>
    <property type="match status" value="1"/>
</dbReference>
<dbReference type="SUPFAM" id="SSF53822">
    <property type="entry name" value="Periplasmic binding protein-like I"/>
    <property type="match status" value="1"/>
</dbReference>
<dbReference type="Proteomes" id="UP000406256">
    <property type="component" value="Unassembled WGS sequence"/>
</dbReference>
<dbReference type="PRINTS" id="PR00036">
    <property type="entry name" value="HTHLACI"/>
</dbReference>
<evidence type="ECO:0000259" key="4">
    <source>
        <dbReference type="PROSITE" id="PS50932"/>
    </source>
</evidence>
<dbReference type="Gene3D" id="1.10.260.40">
    <property type="entry name" value="lambda repressor-like DNA-binding domains"/>
    <property type="match status" value="1"/>
</dbReference>